<organism evidence="1 2">
    <name type="scientific">Siminovitchia fordii</name>
    <dbReference type="NCBI Taxonomy" id="254759"/>
    <lineage>
        <taxon>Bacteria</taxon>
        <taxon>Bacillati</taxon>
        <taxon>Bacillota</taxon>
        <taxon>Bacilli</taxon>
        <taxon>Bacillales</taxon>
        <taxon>Bacillaceae</taxon>
        <taxon>Siminovitchia</taxon>
    </lineage>
</organism>
<gene>
    <name evidence="1" type="ORF">J1TS3_36560</name>
</gene>
<keyword evidence="2" id="KW-1185">Reference proteome</keyword>
<name>A0ABQ4K9X5_9BACI</name>
<protein>
    <submittedName>
        <fullName evidence="1">Uncharacterized protein</fullName>
    </submittedName>
</protein>
<dbReference type="RefSeq" id="WP_212963645.1">
    <property type="nucleotide sequence ID" value="NZ_BOQT01000018.1"/>
</dbReference>
<dbReference type="Proteomes" id="UP000680279">
    <property type="component" value="Unassembled WGS sequence"/>
</dbReference>
<accession>A0ABQ4K9X5</accession>
<dbReference type="EMBL" id="BOQT01000018">
    <property type="protein sequence ID" value="GIN22522.1"/>
    <property type="molecule type" value="Genomic_DNA"/>
</dbReference>
<evidence type="ECO:0000313" key="1">
    <source>
        <dbReference type="EMBL" id="GIN22522.1"/>
    </source>
</evidence>
<sequence length="166" mass="19374">MTFEHGDLAVLNENSDIGIPKHIGDLVQITNTEGSPMYDYKARLLCNGRIISVKDIELSHIDKNNPLLMFNIGNKLLYKPTDEECEIVKIDYLYNQIEVKFKDGSCRVERPESLQLNENDIERKSETKSNEQNLVKLFLSPYKKENTYHIPENLMDEIITELQQRW</sequence>
<evidence type="ECO:0000313" key="2">
    <source>
        <dbReference type="Proteomes" id="UP000680279"/>
    </source>
</evidence>
<reference evidence="1 2" key="1">
    <citation type="submission" date="2021-03" db="EMBL/GenBank/DDBJ databases">
        <title>Antimicrobial resistance genes in bacteria isolated from Japanese honey, and their potential for conferring macrolide and lincosamide resistance in the American foulbrood pathogen Paenibacillus larvae.</title>
        <authorList>
            <person name="Okamoto M."/>
            <person name="Kumagai M."/>
            <person name="Kanamori H."/>
            <person name="Takamatsu D."/>
        </authorList>
    </citation>
    <scope>NUCLEOTIDE SEQUENCE [LARGE SCALE GENOMIC DNA]</scope>
    <source>
        <strain evidence="1 2">J1TS3</strain>
    </source>
</reference>
<proteinExistence type="predicted"/>
<comment type="caution">
    <text evidence="1">The sequence shown here is derived from an EMBL/GenBank/DDBJ whole genome shotgun (WGS) entry which is preliminary data.</text>
</comment>